<protein>
    <submittedName>
        <fullName evidence="2">Alkaline phosphatase family protein</fullName>
    </submittedName>
</protein>
<name>A0A9X2DBE5_9ACTN</name>
<dbReference type="Proteomes" id="UP001139485">
    <property type="component" value="Unassembled WGS sequence"/>
</dbReference>
<dbReference type="InterPro" id="IPR002591">
    <property type="entry name" value="Phosphodiest/P_Trfase"/>
</dbReference>
<sequence length="721" mass="75893">MSAQHPRRSRPSWLRPSWPRPTWRWVVDVLRGFVVSFLALTISLWVLPGPQVTQGAESVAMLAVGVLVVGALLRPLLVRLTVMTGLVGLLLAGLLTQAVVMWVALAVMPSVDPFSWPEVLLASWGATVAAAAVNWVVDASGDEAFLGQVLRRAARGSTTPGSAGAGLLVVQLDGLPEPLLRQAVVSGAVPTVSRWLRSGEYRLRRWHTGIPSTTPAGQGVLLHGDATSVPGYRWWDKELGRMLVVSKQSDLAVLQPRLEATSGGRGLLADDGASVSVLFSGDAAHRYLTVSDSGIPRTGRAAGAFATSGTGFLRSVTLFVGQLVTELWQARRQRVRDVQPRVSRLGAFLFLRGLTTVVLRDLNVSIVAEEMTAGRRVVFVDFVDYDEVAHHAGPSRPESTRVLENLDRVLQLFDAVAARTDRAYEVVVVSDHGQVQGPTFEQVTGRSLEAVVLDLAGAACPPASREQGGDERMLPASMLLSGGSRSQQAAARAATGAARLRDQRAARQAERQASGSLDAPALVVAASGALAHVYRTDLPGRLTHDDLAGLHPALVDGLAAHPGVGLVVTRTGDGLRVTGADGWRLLEGGVLGPHVHGGAGADPLAPYGPLAAADLLELEAKDGVGDLVLLGACDPVLGEVIAFEELVGSHGGVGGDQTEAVLLHPSSWDLPDGSLAGAPGNSRGAALSGTDVHAALVRRLEQLGLREERQERRSPATEPVA</sequence>
<accession>A0A9X2DBE5</accession>
<dbReference type="RefSeq" id="WP_250828945.1">
    <property type="nucleotide sequence ID" value="NZ_JAMOIL010000049.1"/>
</dbReference>
<feature type="transmembrane region" description="Helical" evidence="1">
    <location>
        <begin position="59"/>
        <end position="77"/>
    </location>
</feature>
<dbReference type="EMBL" id="JAMOIL010000049">
    <property type="protein sequence ID" value="MCM0622783.1"/>
    <property type="molecule type" value="Genomic_DNA"/>
</dbReference>
<evidence type="ECO:0000313" key="3">
    <source>
        <dbReference type="Proteomes" id="UP001139485"/>
    </source>
</evidence>
<evidence type="ECO:0000256" key="1">
    <source>
        <dbReference type="SAM" id="Phobius"/>
    </source>
</evidence>
<dbReference type="Pfam" id="PF01663">
    <property type="entry name" value="Phosphodiest"/>
    <property type="match status" value="1"/>
</dbReference>
<organism evidence="2 3">
    <name type="scientific">Nocardioides bruguierae</name>
    <dbReference type="NCBI Taxonomy" id="2945102"/>
    <lineage>
        <taxon>Bacteria</taxon>
        <taxon>Bacillati</taxon>
        <taxon>Actinomycetota</taxon>
        <taxon>Actinomycetes</taxon>
        <taxon>Propionibacteriales</taxon>
        <taxon>Nocardioidaceae</taxon>
        <taxon>Nocardioides</taxon>
    </lineage>
</organism>
<keyword evidence="1" id="KW-1133">Transmembrane helix</keyword>
<keyword evidence="1" id="KW-0812">Transmembrane</keyword>
<feature type="transmembrane region" description="Helical" evidence="1">
    <location>
        <begin position="84"/>
        <end position="107"/>
    </location>
</feature>
<keyword evidence="1" id="KW-0472">Membrane</keyword>
<gene>
    <name evidence="2" type="ORF">M8330_21055</name>
</gene>
<dbReference type="Gene3D" id="3.40.720.10">
    <property type="entry name" value="Alkaline Phosphatase, subunit A"/>
    <property type="match status" value="1"/>
</dbReference>
<proteinExistence type="predicted"/>
<feature type="transmembrane region" description="Helical" evidence="1">
    <location>
        <begin position="25"/>
        <end position="47"/>
    </location>
</feature>
<keyword evidence="3" id="KW-1185">Reference proteome</keyword>
<dbReference type="InterPro" id="IPR017850">
    <property type="entry name" value="Alkaline_phosphatase_core_sf"/>
</dbReference>
<evidence type="ECO:0000313" key="2">
    <source>
        <dbReference type="EMBL" id="MCM0622783.1"/>
    </source>
</evidence>
<dbReference type="AlphaFoldDB" id="A0A9X2DBE5"/>
<dbReference type="SUPFAM" id="SSF53649">
    <property type="entry name" value="Alkaline phosphatase-like"/>
    <property type="match status" value="1"/>
</dbReference>
<comment type="caution">
    <text evidence="2">The sequence shown here is derived from an EMBL/GenBank/DDBJ whole genome shotgun (WGS) entry which is preliminary data.</text>
</comment>
<reference evidence="2" key="1">
    <citation type="submission" date="2022-05" db="EMBL/GenBank/DDBJ databases">
        <authorList>
            <person name="Tuo L."/>
        </authorList>
    </citation>
    <scope>NUCLEOTIDE SEQUENCE</scope>
    <source>
        <strain evidence="2">BSK12Z-4</strain>
    </source>
</reference>